<evidence type="ECO:0000313" key="7">
    <source>
        <dbReference type="EMBL" id="TGK12358.1"/>
    </source>
</evidence>
<evidence type="ECO:0000256" key="3">
    <source>
        <dbReference type="ARBA" id="ARBA00022803"/>
    </source>
</evidence>
<accession>A0A4R9GHY7</accession>
<dbReference type="RefSeq" id="WP_135767756.1">
    <property type="nucleotide sequence ID" value="NZ_RQET01000004.1"/>
</dbReference>
<dbReference type="InterPro" id="IPR036465">
    <property type="entry name" value="vWFA_dom_sf"/>
</dbReference>
<dbReference type="InterPro" id="IPR001258">
    <property type="entry name" value="NHL_repeat"/>
</dbReference>
<gene>
    <name evidence="7" type="ORF">EHO60_08895</name>
</gene>
<evidence type="ECO:0000256" key="5">
    <source>
        <dbReference type="PROSITE-ProRule" id="PRU00339"/>
    </source>
</evidence>
<dbReference type="SMART" id="SM00028">
    <property type="entry name" value="TPR"/>
    <property type="match status" value="1"/>
</dbReference>
<dbReference type="PANTHER" id="PTHR10680">
    <property type="entry name" value="PEPTIDYL-GLYCINE ALPHA-AMIDATING MONOOXYGENASE"/>
    <property type="match status" value="1"/>
</dbReference>
<dbReference type="Gene3D" id="2.120.10.30">
    <property type="entry name" value="TolB, C-terminal domain"/>
    <property type="match status" value="2"/>
</dbReference>
<keyword evidence="2" id="KW-0677">Repeat</keyword>
<sequence>MGRKLPPRLFLFFLLGLTLVASLPSEPLPFFALKEKEAKTFFKRGLAYYNKGEFAAARENFLKSLSLKPDFTHAKFFLSETYYLSGDWQESLAELEQLESSGKLGLIRKNRLDALRFQLGGGNRKDTLEYYKSINGDDLRRFRFRNPTDIAVDEEGYLYVASFETANIVKFDANGNPVDNFKGSFGRNMDGPTAITIRGKSIFVADYSGDKIYEFDTRGSYVNRFGNTGKQNGSFHGPSGIFLTREGYLFVSDMGNDRVQKLSKNGDFLQEIGKGILRQPAGLKVNTRGEIYVADKGNRRIVVFDKEGNYLKEISHPSFKKPRNLTIREDKIYIADEGSGLFVYDSVSKNWSDFQSFRDSKNNVRNFDQPFSVCFDYTGTMFVTDFNRHRLDIFSPKGQLASNLDLLIERVISSDYPEISLVVQAKDRHGVAAKAIHRNSFRVYEMENLSPLIGLTDMRKYDHRISVSIVAENSRLITDSYPLIEKSLRPFLSELRAEDKLQLLRSGKDTQVAYPFGKSMYDILKSVRAFVPEEESQIGKSLQRGITDLLDSIGPRAVLAIVSGKELRAGFTQFPPTKIIRFAVAHDIPVFFFCLGEEGGSTSVYREIAEKTGGKFLLIPGGGAEKNLRNWIEAKKDRRYLLSFKSRIDSSGGDVYIPVVVEAIFRNSNGMAETGFFTP</sequence>
<dbReference type="SUPFAM" id="SSF101898">
    <property type="entry name" value="NHL repeat"/>
    <property type="match status" value="1"/>
</dbReference>
<dbReference type="PROSITE" id="PS51125">
    <property type="entry name" value="NHL"/>
    <property type="match status" value="2"/>
</dbReference>
<dbReference type="SUPFAM" id="SSF48452">
    <property type="entry name" value="TPR-like"/>
    <property type="match status" value="1"/>
</dbReference>
<dbReference type="InterPro" id="IPR013105">
    <property type="entry name" value="TPR_2"/>
</dbReference>
<organism evidence="7 8">
    <name type="scientific">Leptospira fletcheri</name>
    <dbReference type="NCBI Taxonomy" id="2484981"/>
    <lineage>
        <taxon>Bacteria</taxon>
        <taxon>Pseudomonadati</taxon>
        <taxon>Spirochaetota</taxon>
        <taxon>Spirochaetia</taxon>
        <taxon>Leptospirales</taxon>
        <taxon>Leptospiraceae</taxon>
        <taxon>Leptospira</taxon>
    </lineage>
</organism>
<protein>
    <submittedName>
        <fullName evidence="7">Tetratricopeptide repeat protein</fullName>
    </submittedName>
</protein>
<evidence type="ECO:0000256" key="2">
    <source>
        <dbReference type="ARBA" id="ARBA00022737"/>
    </source>
</evidence>
<dbReference type="InterPro" id="IPR019734">
    <property type="entry name" value="TPR_rpt"/>
</dbReference>
<dbReference type="CDD" id="cd05819">
    <property type="entry name" value="NHL"/>
    <property type="match status" value="1"/>
</dbReference>
<dbReference type="AlphaFoldDB" id="A0A4R9GHY7"/>
<dbReference type="OrthoDB" id="9792285at2"/>
<reference evidence="7" key="1">
    <citation type="journal article" date="2019" name="PLoS Negl. Trop. Dis.">
        <title>Revisiting the worldwide diversity of Leptospira species in the environment.</title>
        <authorList>
            <person name="Vincent A.T."/>
            <person name="Schiettekatte O."/>
            <person name="Bourhy P."/>
            <person name="Veyrier F.J."/>
            <person name="Picardeau M."/>
        </authorList>
    </citation>
    <scope>NUCLEOTIDE SEQUENCE [LARGE SCALE GENOMIC DNA]</scope>
    <source>
        <strain evidence="7">SSW15</strain>
    </source>
</reference>
<dbReference type="SUPFAM" id="SSF53300">
    <property type="entry name" value="vWA-like"/>
    <property type="match status" value="1"/>
</dbReference>
<dbReference type="InterPro" id="IPR011990">
    <property type="entry name" value="TPR-like_helical_dom_sf"/>
</dbReference>
<feature type="repeat" description="NHL" evidence="6">
    <location>
        <begin position="266"/>
        <end position="307"/>
    </location>
</feature>
<name>A0A4R9GHY7_9LEPT</name>
<evidence type="ECO:0000256" key="6">
    <source>
        <dbReference type="PROSITE-ProRule" id="PRU00504"/>
    </source>
</evidence>
<evidence type="ECO:0000256" key="1">
    <source>
        <dbReference type="ARBA" id="ARBA00022729"/>
    </source>
</evidence>
<dbReference type="PROSITE" id="PS50005">
    <property type="entry name" value="TPR"/>
    <property type="match status" value="1"/>
</dbReference>
<feature type="repeat" description="TPR" evidence="5">
    <location>
        <begin position="38"/>
        <end position="71"/>
    </location>
</feature>
<keyword evidence="3 5" id="KW-0802">TPR repeat</keyword>
<dbReference type="Pfam" id="PF01436">
    <property type="entry name" value="NHL"/>
    <property type="match status" value="1"/>
</dbReference>
<dbReference type="Pfam" id="PF07719">
    <property type="entry name" value="TPR_2"/>
    <property type="match status" value="1"/>
</dbReference>
<dbReference type="EMBL" id="RQET01000004">
    <property type="protein sequence ID" value="TGK12358.1"/>
    <property type="molecule type" value="Genomic_DNA"/>
</dbReference>
<dbReference type="InterPro" id="IPR011042">
    <property type="entry name" value="6-blade_b-propeller_TolB-like"/>
</dbReference>
<proteinExistence type="predicted"/>
<dbReference type="Proteomes" id="UP000298458">
    <property type="component" value="Unassembled WGS sequence"/>
</dbReference>
<comment type="caution">
    <text evidence="7">The sequence shown here is derived from an EMBL/GenBank/DDBJ whole genome shotgun (WGS) entry which is preliminary data.</text>
</comment>
<keyword evidence="4" id="KW-0325">Glycoprotein</keyword>
<evidence type="ECO:0000256" key="4">
    <source>
        <dbReference type="ARBA" id="ARBA00023180"/>
    </source>
</evidence>
<evidence type="ECO:0000313" key="8">
    <source>
        <dbReference type="Proteomes" id="UP000298458"/>
    </source>
</evidence>
<dbReference type="Gene3D" id="3.40.50.410">
    <property type="entry name" value="von Willebrand factor, type A domain"/>
    <property type="match status" value="1"/>
</dbReference>
<feature type="repeat" description="NHL" evidence="6">
    <location>
        <begin position="222"/>
        <end position="265"/>
    </location>
</feature>
<keyword evidence="8" id="KW-1185">Reference proteome</keyword>
<dbReference type="Gene3D" id="1.25.40.10">
    <property type="entry name" value="Tetratricopeptide repeat domain"/>
    <property type="match status" value="1"/>
</dbReference>
<keyword evidence="1" id="KW-0732">Signal</keyword>